<proteinExistence type="predicted"/>
<keyword evidence="1" id="KW-0732">Signal</keyword>
<dbReference type="Gene3D" id="2.40.160.10">
    <property type="entry name" value="Porin"/>
    <property type="match status" value="1"/>
</dbReference>
<reference evidence="3 4" key="1">
    <citation type="submission" date="2020-08" db="EMBL/GenBank/DDBJ databases">
        <title>Genomic Encyclopedia of Type Strains, Phase IV (KMG-IV): sequencing the most valuable type-strain genomes for metagenomic binning, comparative biology and taxonomic classification.</title>
        <authorList>
            <person name="Goeker M."/>
        </authorList>
    </citation>
    <scope>NUCLEOTIDE SEQUENCE [LARGE SCALE GENOMIC DNA]</scope>
    <source>
        <strain evidence="3 4">DSM 102234</strain>
    </source>
</reference>
<organism evidence="3 4">
    <name type="scientific">Sulfitobacter undariae</name>
    <dbReference type="NCBI Taxonomy" id="1563671"/>
    <lineage>
        <taxon>Bacteria</taxon>
        <taxon>Pseudomonadati</taxon>
        <taxon>Pseudomonadota</taxon>
        <taxon>Alphaproteobacteria</taxon>
        <taxon>Rhodobacterales</taxon>
        <taxon>Roseobacteraceae</taxon>
        <taxon>Sulfitobacter</taxon>
    </lineage>
</organism>
<comment type="caution">
    <text evidence="3">The sequence shown here is derived from an EMBL/GenBank/DDBJ whole genome shotgun (WGS) entry which is preliminary data.</text>
</comment>
<gene>
    <name evidence="3" type="ORF">GGR95_001312</name>
</gene>
<feature type="domain" description="Porin" evidence="2">
    <location>
        <begin position="58"/>
        <end position="163"/>
    </location>
</feature>
<evidence type="ECO:0000313" key="4">
    <source>
        <dbReference type="Proteomes" id="UP000530268"/>
    </source>
</evidence>
<accession>A0A7W6E2P5</accession>
<dbReference type="Proteomes" id="UP000530268">
    <property type="component" value="Unassembled WGS sequence"/>
</dbReference>
<name>A0A7W6E2P5_9RHOB</name>
<dbReference type="GO" id="GO:0016020">
    <property type="term" value="C:membrane"/>
    <property type="evidence" value="ECO:0007669"/>
    <property type="project" value="InterPro"/>
</dbReference>
<evidence type="ECO:0000313" key="3">
    <source>
        <dbReference type="EMBL" id="MBB3993681.1"/>
    </source>
</evidence>
<sequence length="235" mass="24718">MKLTIYAAIGAGLLSATSASAVEITGGSLKLSYSTFASETDLSRLGIEGSTELAFTQKFSMQLDLGYQNMGESDLDGSAIGVHAIYHLDNATSLGGFYTREKVNGASLDLYGVEAGYETGQWDFEGNLGRTSTDGDDATIFGASARYEFANQLGLTGSYDTVDMGMFDISRATIALDRNVSDNVNLFLEVGSAKFSADGLSASEPFVGIGGKIAFGAERGATFDQRGILRLLPGL</sequence>
<dbReference type="GO" id="GO:0015288">
    <property type="term" value="F:porin activity"/>
    <property type="evidence" value="ECO:0007669"/>
    <property type="project" value="InterPro"/>
</dbReference>
<dbReference type="SUPFAM" id="SSF56935">
    <property type="entry name" value="Porins"/>
    <property type="match status" value="1"/>
</dbReference>
<evidence type="ECO:0000259" key="2">
    <source>
        <dbReference type="Pfam" id="PF13609"/>
    </source>
</evidence>
<keyword evidence="4" id="KW-1185">Reference proteome</keyword>
<dbReference type="InterPro" id="IPR033900">
    <property type="entry name" value="Gram_neg_porin_domain"/>
</dbReference>
<dbReference type="Pfam" id="PF13609">
    <property type="entry name" value="Porin_4"/>
    <property type="match status" value="1"/>
</dbReference>
<evidence type="ECO:0000256" key="1">
    <source>
        <dbReference type="SAM" id="SignalP"/>
    </source>
</evidence>
<dbReference type="EMBL" id="JACIEI010000003">
    <property type="protein sequence ID" value="MBB3993681.1"/>
    <property type="molecule type" value="Genomic_DNA"/>
</dbReference>
<protein>
    <recommendedName>
        <fullName evidence="2">Porin domain-containing protein</fullName>
    </recommendedName>
</protein>
<feature type="signal peptide" evidence="1">
    <location>
        <begin position="1"/>
        <end position="21"/>
    </location>
</feature>
<dbReference type="InterPro" id="IPR023614">
    <property type="entry name" value="Porin_dom_sf"/>
</dbReference>
<dbReference type="AlphaFoldDB" id="A0A7W6E2P5"/>
<dbReference type="RefSeq" id="WP_184564000.1">
    <property type="nucleotide sequence ID" value="NZ_JACIEI010000003.1"/>
</dbReference>
<feature type="chain" id="PRO_5030640479" description="Porin domain-containing protein" evidence="1">
    <location>
        <begin position="22"/>
        <end position="235"/>
    </location>
</feature>